<organism evidence="1 2">
    <name type="scientific">Paramuricea clavata</name>
    <name type="common">Red gorgonian</name>
    <name type="synonym">Violescent sea-whip</name>
    <dbReference type="NCBI Taxonomy" id="317549"/>
    <lineage>
        <taxon>Eukaryota</taxon>
        <taxon>Metazoa</taxon>
        <taxon>Cnidaria</taxon>
        <taxon>Anthozoa</taxon>
        <taxon>Octocorallia</taxon>
        <taxon>Malacalcyonacea</taxon>
        <taxon>Plexauridae</taxon>
        <taxon>Paramuricea</taxon>
    </lineage>
</organism>
<comment type="caution">
    <text evidence="1">The sequence shown here is derived from an EMBL/GenBank/DDBJ whole genome shotgun (WGS) entry which is preliminary data.</text>
</comment>
<keyword evidence="2" id="KW-1185">Reference proteome</keyword>
<sequence>MTKYLIWRPLLCYIGIVLKMVYISEANNCSIYGDDGLKMCTKKCCGLWKHAVCAESCVGFSCERDSQCDAGGCCQEGKCNESNCLPLRLIFAVATTAIITFALLTMIMLLWCWLQKKRKLITGNIPPPRGCYVDMDEPYWRVRSFNPSSSTELPKFATNGNVNNGFHQNGPNNSQK</sequence>
<dbReference type="EMBL" id="CACRXK020012218">
    <property type="protein sequence ID" value="CAB4022909.1"/>
    <property type="molecule type" value="Genomic_DNA"/>
</dbReference>
<dbReference type="Proteomes" id="UP001152795">
    <property type="component" value="Unassembled WGS sequence"/>
</dbReference>
<evidence type="ECO:0000313" key="1">
    <source>
        <dbReference type="EMBL" id="CAB4022909.1"/>
    </source>
</evidence>
<gene>
    <name evidence="1" type="ORF">PACLA_8A038663</name>
</gene>
<reference evidence="1" key="1">
    <citation type="submission" date="2020-04" db="EMBL/GenBank/DDBJ databases">
        <authorList>
            <person name="Alioto T."/>
            <person name="Alioto T."/>
            <person name="Gomez Garrido J."/>
        </authorList>
    </citation>
    <scope>NUCLEOTIDE SEQUENCE</scope>
    <source>
        <strain evidence="1">A484AB</strain>
    </source>
</reference>
<name>A0A7D9J695_PARCT</name>
<protein>
    <submittedName>
        <fullName evidence="1">Uncharacterized protein</fullName>
    </submittedName>
</protein>
<dbReference type="AlphaFoldDB" id="A0A7D9J695"/>
<evidence type="ECO:0000313" key="2">
    <source>
        <dbReference type="Proteomes" id="UP001152795"/>
    </source>
</evidence>
<accession>A0A7D9J695</accession>
<proteinExistence type="predicted"/>